<evidence type="ECO:0000313" key="1">
    <source>
        <dbReference type="EMBL" id="GIQ90551.1"/>
    </source>
</evidence>
<sequence length="106" mass="11115">MSHSGTQSSTLPFSYTPVGRQAHSQSASILGVISHSLAESRRVSQEARDIAARAGPAMANTIRGVVQESVASVLPTVLESTIAASFPHIIGMVLAKEMPSIIQDSE</sequence>
<protein>
    <submittedName>
        <fullName evidence="1">Uncharacterized protein</fullName>
    </submittedName>
</protein>
<feature type="non-terminal residue" evidence="1">
    <location>
        <position position="1"/>
    </location>
</feature>
<accession>A0A9K3GQ77</accession>
<dbReference type="AlphaFoldDB" id="A0A9K3GQ77"/>
<evidence type="ECO:0000313" key="2">
    <source>
        <dbReference type="Proteomes" id="UP000265618"/>
    </source>
</evidence>
<proteinExistence type="predicted"/>
<keyword evidence="2" id="KW-1185">Reference proteome</keyword>
<gene>
    <name evidence="1" type="ORF">KIPB_013386</name>
</gene>
<reference evidence="1 2" key="1">
    <citation type="journal article" date="2018" name="PLoS ONE">
        <title>The draft genome of Kipferlia bialata reveals reductive genome evolution in fornicate parasites.</title>
        <authorList>
            <person name="Tanifuji G."/>
            <person name="Takabayashi S."/>
            <person name="Kume K."/>
            <person name="Takagi M."/>
            <person name="Nakayama T."/>
            <person name="Kamikawa R."/>
            <person name="Inagaki Y."/>
            <person name="Hashimoto T."/>
        </authorList>
    </citation>
    <scope>NUCLEOTIDE SEQUENCE [LARGE SCALE GENOMIC DNA]</scope>
    <source>
        <strain evidence="1">NY0173</strain>
    </source>
</reference>
<name>A0A9K3GQ77_9EUKA</name>
<organism evidence="1 2">
    <name type="scientific">Kipferlia bialata</name>
    <dbReference type="NCBI Taxonomy" id="797122"/>
    <lineage>
        <taxon>Eukaryota</taxon>
        <taxon>Metamonada</taxon>
        <taxon>Carpediemonas-like organisms</taxon>
        <taxon>Kipferlia</taxon>
    </lineage>
</organism>
<comment type="caution">
    <text evidence="1">The sequence shown here is derived from an EMBL/GenBank/DDBJ whole genome shotgun (WGS) entry which is preliminary data.</text>
</comment>
<dbReference type="EMBL" id="BDIP01006322">
    <property type="protein sequence ID" value="GIQ90551.1"/>
    <property type="molecule type" value="Genomic_DNA"/>
</dbReference>
<dbReference type="Proteomes" id="UP000265618">
    <property type="component" value="Unassembled WGS sequence"/>
</dbReference>